<evidence type="ECO:0000256" key="3">
    <source>
        <dbReference type="ARBA" id="ARBA00022989"/>
    </source>
</evidence>
<dbReference type="GO" id="GO:0016020">
    <property type="term" value="C:membrane"/>
    <property type="evidence" value="ECO:0007669"/>
    <property type="project" value="UniProtKB-SubCell"/>
</dbReference>
<keyword evidence="2 5" id="KW-0812">Transmembrane</keyword>
<dbReference type="Proteomes" id="UP000808349">
    <property type="component" value="Unassembled WGS sequence"/>
</dbReference>
<evidence type="ECO:0000256" key="5">
    <source>
        <dbReference type="SAM" id="Phobius"/>
    </source>
</evidence>
<keyword evidence="3 5" id="KW-1133">Transmembrane helix</keyword>
<feature type="transmembrane region" description="Helical" evidence="5">
    <location>
        <begin position="232"/>
        <end position="252"/>
    </location>
</feature>
<proteinExistence type="predicted"/>
<evidence type="ECO:0000256" key="1">
    <source>
        <dbReference type="ARBA" id="ARBA00004141"/>
    </source>
</evidence>
<dbReference type="GO" id="GO:0016765">
    <property type="term" value="F:transferase activity, transferring alkyl or aryl (other than methyl) groups"/>
    <property type="evidence" value="ECO:0007669"/>
    <property type="project" value="InterPro"/>
</dbReference>
<gene>
    <name evidence="6" type="ORF">IPO85_18040</name>
</gene>
<feature type="transmembrane region" description="Helical" evidence="5">
    <location>
        <begin position="12"/>
        <end position="30"/>
    </location>
</feature>
<dbReference type="EMBL" id="JADKFW010000019">
    <property type="protein sequence ID" value="MBK9719373.1"/>
    <property type="molecule type" value="Genomic_DNA"/>
</dbReference>
<evidence type="ECO:0000256" key="4">
    <source>
        <dbReference type="ARBA" id="ARBA00023136"/>
    </source>
</evidence>
<accession>A0A9D7SBJ9</accession>
<dbReference type="AlphaFoldDB" id="A0A9D7SBJ9"/>
<organism evidence="6 7">
    <name type="scientific">Candidatus Defluviibacterium haderslevense</name>
    <dbReference type="NCBI Taxonomy" id="2981993"/>
    <lineage>
        <taxon>Bacteria</taxon>
        <taxon>Pseudomonadati</taxon>
        <taxon>Bacteroidota</taxon>
        <taxon>Saprospiria</taxon>
        <taxon>Saprospirales</taxon>
        <taxon>Saprospiraceae</taxon>
        <taxon>Candidatus Defluviibacterium</taxon>
    </lineage>
</organism>
<feature type="transmembrane region" description="Helical" evidence="5">
    <location>
        <begin position="131"/>
        <end position="151"/>
    </location>
</feature>
<dbReference type="InterPro" id="IPR000537">
    <property type="entry name" value="UbiA_prenyltransferase"/>
</dbReference>
<evidence type="ECO:0000313" key="7">
    <source>
        <dbReference type="Proteomes" id="UP000808349"/>
    </source>
</evidence>
<comment type="subcellular location">
    <subcellularLocation>
        <location evidence="1">Membrane</location>
        <topology evidence="1">Multi-pass membrane protein</topology>
    </subcellularLocation>
</comment>
<feature type="transmembrane region" description="Helical" evidence="5">
    <location>
        <begin position="273"/>
        <end position="291"/>
    </location>
</feature>
<name>A0A9D7SBJ9_9BACT</name>
<evidence type="ECO:0000256" key="2">
    <source>
        <dbReference type="ARBA" id="ARBA00022692"/>
    </source>
</evidence>
<reference evidence="6 7" key="1">
    <citation type="submission" date="2020-10" db="EMBL/GenBank/DDBJ databases">
        <title>Connecting structure to function with the recovery of over 1000 high-quality activated sludge metagenome-assembled genomes encoding full-length rRNA genes using long-read sequencing.</title>
        <authorList>
            <person name="Singleton C.M."/>
            <person name="Petriglieri F."/>
            <person name="Kristensen J.M."/>
            <person name="Kirkegaard R.H."/>
            <person name="Michaelsen T.Y."/>
            <person name="Andersen M.H."/>
            <person name="Karst S.M."/>
            <person name="Dueholm M.S."/>
            <person name="Nielsen P.H."/>
            <person name="Albertsen M."/>
        </authorList>
    </citation>
    <scope>NUCLEOTIDE SEQUENCE [LARGE SCALE GENOMIC DNA]</scope>
    <source>
        <strain evidence="6">Ribe_18-Q3-R11-54_BAT3C.373</strain>
    </source>
</reference>
<comment type="caution">
    <text evidence="6">The sequence shown here is derived from an EMBL/GenBank/DDBJ whole genome shotgun (WGS) entry which is preliminary data.</text>
</comment>
<feature type="transmembrane region" description="Helical" evidence="5">
    <location>
        <begin position="37"/>
        <end position="55"/>
    </location>
</feature>
<evidence type="ECO:0000313" key="6">
    <source>
        <dbReference type="EMBL" id="MBK9719373.1"/>
    </source>
</evidence>
<protein>
    <submittedName>
        <fullName evidence="6">UbiA prenyltransferase family protein</fullName>
    </submittedName>
</protein>
<feature type="transmembrane region" description="Helical" evidence="5">
    <location>
        <begin position="82"/>
        <end position="110"/>
    </location>
</feature>
<sequence length="295" mass="34048">MEISLFRNIVTHLRFSFSILLLPVFLFAMSQASSVNWIHAFICFVVLHVLVYPSSNAYNSFMDRDTGSIGGLKNPPAVPQSIYMVSLVFDVLALCISYMFLGFAVFALIASYIIASRTYSYRGIRLKKYPWVGFLIVALFQGSIIYLISLWSFQGSVIFELKLYWGMLISFFMMGSSYPLTQVYQHKQDREDGVLTLSMVLGVRGTFIFSGIMLLVFVILMVFFLYSYEPLLMIPLLIFCTFPVSIYFTNWFQKVWRDDLQANFENTMLMSHLGAWSTNLFFGSVFLFKYFNIII</sequence>
<feature type="transmembrane region" description="Helical" evidence="5">
    <location>
        <begin position="163"/>
        <end position="180"/>
    </location>
</feature>
<keyword evidence="4 5" id="KW-0472">Membrane</keyword>
<dbReference type="Pfam" id="PF01040">
    <property type="entry name" value="UbiA"/>
    <property type="match status" value="1"/>
</dbReference>
<feature type="transmembrane region" description="Helical" evidence="5">
    <location>
        <begin position="201"/>
        <end position="226"/>
    </location>
</feature>